<dbReference type="InterPro" id="IPR000711">
    <property type="entry name" value="ATPase_OSCP/dsu"/>
</dbReference>
<reference evidence="7" key="1">
    <citation type="submission" date="2018-06" db="EMBL/GenBank/DDBJ databases">
        <authorList>
            <person name="Zhirakovskaya E."/>
        </authorList>
    </citation>
    <scope>NUCLEOTIDE SEQUENCE</scope>
</reference>
<keyword evidence="5" id="KW-0472">Membrane</keyword>
<protein>
    <submittedName>
        <fullName evidence="7">ATP synthase delta chain</fullName>
        <ecNumber evidence="7">3.6.3.14</ecNumber>
    </submittedName>
</protein>
<keyword evidence="4" id="KW-0406">Ion transport</keyword>
<dbReference type="GO" id="GO:0016020">
    <property type="term" value="C:membrane"/>
    <property type="evidence" value="ECO:0007669"/>
    <property type="project" value="UniProtKB-SubCell"/>
</dbReference>
<evidence type="ECO:0000256" key="2">
    <source>
        <dbReference type="ARBA" id="ARBA00022448"/>
    </source>
</evidence>
<dbReference type="Gene3D" id="1.10.520.20">
    <property type="entry name" value="N-terminal domain of the delta subunit of the F1F0-ATP synthase"/>
    <property type="match status" value="1"/>
</dbReference>
<evidence type="ECO:0000256" key="3">
    <source>
        <dbReference type="ARBA" id="ARBA00022781"/>
    </source>
</evidence>
<proteinExistence type="inferred from homology"/>
<name>A0A3B1A1I7_9ZZZZ</name>
<keyword evidence="3" id="KW-0375">Hydrogen ion transport</keyword>
<dbReference type="PANTHER" id="PTHR11910">
    <property type="entry name" value="ATP SYNTHASE DELTA CHAIN"/>
    <property type="match status" value="1"/>
</dbReference>
<organism evidence="7">
    <name type="scientific">hydrothermal vent metagenome</name>
    <dbReference type="NCBI Taxonomy" id="652676"/>
    <lineage>
        <taxon>unclassified sequences</taxon>
        <taxon>metagenomes</taxon>
        <taxon>ecological metagenomes</taxon>
    </lineage>
</organism>
<dbReference type="InterPro" id="IPR020781">
    <property type="entry name" value="ATPase_OSCP/d_CS"/>
</dbReference>
<comment type="subcellular location">
    <subcellularLocation>
        <location evidence="1">Membrane</location>
    </subcellularLocation>
</comment>
<dbReference type="GO" id="GO:0016787">
    <property type="term" value="F:hydrolase activity"/>
    <property type="evidence" value="ECO:0007669"/>
    <property type="project" value="UniProtKB-KW"/>
</dbReference>
<dbReference type="AlphaFoldDB" id="A0A3B1A1I7"/>
<dbReference type="EMBL" id="UOFR01000056">
    <property type="protein sequence ID" value="VAW97901.1"/>
    <property type="molecule type" value="Genomic_DNA"/>
</dbReference>
<dbReference type="Pfam" id="PF00213">
    <property type="entry name" value="OSCP"/>
    <property type="match status" value="1"/>
</dbReference>
<evidence type="ECO:0000313" key="7">
    <source>
        <dbReference type="EMBL" id="VAW97901.1"/>
    </source>
</evidence>
<dbReference type="PROSITE" id="PS00389">
    <property type="entry name" value="ATPASE_DELTA"/>
    <property type="match status" value="1"/>
</dbReference>
<evidence type="ECO:0000256" key="4">
    <source>
        <dbReference type="ARBA" id="ARBA00023065"/>
    </source>
</evidence>
<dbReference type="HAMAP" id="MF_01416">
    <property type="entry name" value="ATP_synth_delta_bact"/>
    <property type="match status" value="1"/>
</dbReference>
<keyword evidence="2" id="KW-0813">Transport</keyword>
<keyword evidence="7" id="KW-0378">Hydrolase</keyword>
<dbReference type="SUPFAM" id="SSF47928">
    <property type="entry name" value="N-terminal domain of the delta subunit of the F1F0-ATP synthase"/>
    <property type="match status" value="1"/>
</dbReference>
<keyword evidence="6" id="KW-0066">ATP synthesis</keyword>
<dbReference type="NCBIfam" id="TIGR01145">
    <property type="entry name" value="ATP_synt_delta"/>
    <property type="match status" value="1"/>
</dbReference>
<dbReference type="NCBIfam" id="NF004402">
    <property type="entry name" value="PRK05758.2-2"/>
    <property type="match status" value="1"/>
</dbReference>
<gene>
    <name evidence="7" type="ORF">MNBD_GAMMA21-686</name>
</gene>
<accession>A0A3B1A1I7</accession>
<evidence type="ECO:0000256" key="6">
    <source>
        <dbReference type="ARBA" id="ARBA00023310"/>
    </source>
</evidence>
<sequence length="178" mass="19316">MAEKSTIARPYALAAFGLAQEQSDLAKWSDMLGFAAVAVTDETMQDFVSNPKVDVETLSRLMIEVCGDQLNDMGKNFIKVLVENKRLNVLAEIVTLYNLHRAEAEKTIEAEVISAFPLTETQQSSLQAGLKKRLGREVTLVSKVDENLLGGAIVRAGDLVIDGSVSGQLDKLATALLH</sequence>
<dbReference type="InterPro" id="IPR026015">
    <property type="entry name" value="ATP_synth_OSCP/delta_N_sf"/>
</dbReference>
<evidence type="ECO:0000256" key="1">
    <source>
        <dbReference type="ARBA" id="ARBA00004370"/>
    </source>
</evidence>
<dbReference type="PRINTS" id="PR00125">
    <property type="entry name" value="ATPASEDELTA"/>
</dbReference>
<dbReference type="EC" id="3.6.3.14" evidence="7"/>
<evidence type="ECO:0000256" key="5">
    <source>
        <dbReference type="ARBA" id="ARBA00023136"/>
    </source>
</evidence>
<dbReference type="GO" id="GO:0046933">
    <property type="term" value="F:proton-transporting ATP synthase activity, rotational mechanism"/>
    <property type="evidence" value="ECO:0007669"/>
    <property type="project" value="InterPro"/>
</dbReference>